<gene>
    <name evidence="8" type="ORF">D5400_07775</name>
</gene>
<dbReference type="KEGG" id="abaw:D5400_07775"/>
<dbReference type="AlphaFoldDB" id="A0A3Q8XU59"/>
<sequence length="157" mass="17263">MKKLSQMLVFGVAAAATLFTTLAPAEAGHRHWHNRDRGDAVALGVLGLAAGAIIGGAIADSNNNRRVYIDPAPTYYPPQPTYYPPAPSYQPAFRPAPVYHPAPAYHPAPVYRPVVSQGYQPWSPAWYDYCSRRYRSFDPSSGTFVGYDGQERFCVAN</sequence>
<keyword evidence="7" id="KW-0472">Membrane</keyword>
<organism evidence="8 9">
    <name type="scientific">Georhizobium profundi</name>
    <dbReference type="NCBI Taxonomy" id="2341112"/>
    <lineage>
        <taxon>Bacteria</taxon>
        <taxon>Pseudomonadati</taxon>
        <taxon>Pseudomonadota</taxon>
        <taxon>Alphaproteobacteria</taxon>
        <taxon>Hyphomicrobiales</taxon>
        <taxon>Rhizobiaceae</taxon>
        <taxon>Georhizobium</taxon>
    </lineage>
</organism>
<evidence type="ECO:0000256" key="7">
    <source>
        <dbReference type="SAM" id="Phobius"/>
    </source>
</evidence>
<evidence type="ECO:0000256" key="1">
    <source>
        <dbReference type="ARBA" id="ARBA00004167"/>
    </source>
</evidence>
<keyword evidence="5" id="KW-0430">Lectin</keyword>
<evidence type="ECO:0000313" key="8">
    <source>
        <dbReference type="EMBL" id="AZN73665.1"/>
    </source>
</evidence>
<dbReference type="Proteomes" id="UP000268192">
    <property type="component" value="Chromosome"/>
</dbReference>
<evidence type="ECO:0000256" key="5">
    <source>
        <dbReference type="ARBA" id="ARBA00022734"/>
    </source>
</evidence>
<feature type="transmembrane region" description="Helical" evidence="7">
    <location>
        <begin position="40"/>
        <end position="59"/>
    </location>
</feature>
<name>A0A3Q8XU59_9HYPH</name>
<dbReference type="GO" id="GO:0016020">
    <property type="term" value="C:membrane"/>
    <property type="evidence" value="ECO:0007669"/>
    <property type="project" value="UniProtKB-SubCell"/>
</dbReference>
<dbReference type="Pfam" id="PF07886">
    <property type="entry name" value="BA14K"/>
    <property type="match status" value="1"/>
</dbReference>
<keyword evidence="7" id="KW-1133">Transmembrane helix</keyword>
<reference evidence="8 9" key="1">
    <citation type="submission" date="2018-09" db="EMBL/GenBank/DDBJ databases">
        <title>Marinorhizobium profundi gen. nov., sp. nov., isolated from a deep-sea sediment sample from the New Britain Trench and proposal of Marinorhizobiaceae fam. nov. in the order Rhizobiales of the class Alphaproteobacteria.</title>
        <authorList>
            <person name="Cao J."/>
        </authorList>
    </citation>
    <scope>NUCLEOTIDE SEQUENCE [LARGE SCALE GENOMIC DNA]</scope>
    <source>
        <strain evidence="8 9">WS11</strain>
    </source>
</reference>
<keyword evidence="7" id="KW-0812">Transmembrane</keyword>
<dbReference type="EMBL" id="CP032509">
    <property type="protein sequence ID" value="AZN73665.1"/>
    <property type="molecule type" value="Genomic_DNA"/>
</dbReference>
<dbReference type="InterPro" id="IPR012413">
    <property type="entry name" value="BA14K"/>
</dbReference>
<comment type="subcellular location">
    <subcellularLocation>
        <location evidence="1">Membrane</location>
        <topology evidence="1">Single-pass membrane protein</topology>
    </subcellularLocation>
</comment>
<dbReference type="GO" id="GO:0030246">
    <property type="term" value="F:carbohydrate binding"/>
    <property type="evidence" value="ECO:0007669"/>
    <property type="project" value="UniProtKB-KW"/>
</dbReference>
<dbReference type="RefSeq" id="WP_126009213.1">
    <property type="nucleotide sequence ID" value="NZ_CP032509.1"/>
</dbReference>
<evidence type="ECO:0000256" key="3">
    <source>
        <dbReference type="ARBA" id="ARBA00020552"/>
    </source>
</evidence>
<protein>
    <recommendedName>
        <fullName evidence="3">Lectin-like protein BA14k</fullName>
    </recommendedName>
</protein>
<keyword evidence="4" id="KW-1003">Cell membrane</keyword>
<accession>A0A3Q8XU59</accession>
<evidence type="ECO:0000313" key="9">
    <source>
        <dbReference type="Proteomes" id="UP000268192"/>
    </source>
</evidence>
<keyword evidence="9" id="KW-1185">Reference proteome</keyword>
<comment type="similarity">
    <text evidence="2">Belongs to the BA14k family.</text>
</comment>
<comment type="function">
    <text evidence="6">Has immunoglobulin-binding and hemagglutination properties, and can bind to mannose. Essential for virulence. May be involved in LPS biosynthesis or polysaccharide transport.</text>
</comment>
<evidence type="ECO:0000256" key="6">
    <source>
        <dbReference type="ARBA" id="ARBA00025321"/>
    </source>
</evidence>
<dbReference type="OrthoDB" id="7889197at2"/>
<evidence type="ECO:0000256" key="4">
    <source>
        <dbReference type="ARBA" id="ARBA00022475"/>
    </source>
</evidence>
<proteinExistence type="inferred from homology"/>
<evidence type="ECO:0000256" key="2">
    <source>
        <dbReference type="ARBA" id="ARBA00010270"/>
    </source>
</evidence>